<comment type="caution">
    <text evidence="1">The sequence shown here is derived from an EMBL/GenBank/DDBJ whole genome shotgun (WGS) entry which is preliminary data.</text>
</comment>
<reference evidence="1 2" key="2">
    <citation type="journal article" date="2013" name="Environ. Sci. Technol.">
        <title>The 4-tert-butylphenol-utilizing bacterium Sphingobium fuliginis OMI can degrade bisphenols via phenolic ring hydroxylation and meta-cleavage pathway.</title>
        <authorList>
            <person name="Ogata Y."/>
            <person name="Goda S."/>
            <person name="Toyama T."/>
            <person name="Sei K."/>
            <person name="Ike M."/>
        </authorList>
    </citation>
    <scope>NUCLEOTIDE SEQUENCE [LARGE SCALE GENOMIC DNA]</scope>
    <source>
        <strain evidence="1 2">OMI</strain>
    </source>
</reference>
<protein>
    <submittedName>
        <fullName evidence="1">Uncharacterized protein</fullName>
    </submittedName>
</protein>
<sequence>MSFPDRRWRNALHRRHIIFIQRRSASPPTTARRPRPVPP</sequence>
<dbReference type="Proteomes" id="UP000221538">
    <property type="component" value="Unassembled WGS sequence"/>
</dbReference>
<dbReference type="AlphaFoldDB" id="A0A292ZGM9"/>
<dbReference type="EMBL" id="BEWI01000032">
    <property type="protein sequence ID" value="GAY22597.1"/>
    <property type="molecule type" value="Genomic_DNA"/>
</dbReference>
<name>A0A292ZGM9_SPHSA</name>
<evidence type="ECO:0000313" key="2">
    <source>
        <dbReference type="Proteomes" id="UP000221538"/>
    </source>
</evidence>
<reference evidence="1 2" key="1">
    <citation type="journal article" date="2013" name="Biodegradation">
        <title>Occurrence of 4-tert-butylphenol (4-t-BP) biodegradation in an aquatic sample caused by the presence of Spirodela polyrrhiza and isolation of a 4-t-BP-utilizing bacterium.</title>
        <authorList>
            <person name="Ogata Y."/>
            <person name="Toyama T."/>
            <person name="Yu N."/>
            <person name="Wang X."/>
            <person name="Sei K."/>
            <person name="Ike M."/>
        </authorList>
    </citation>
    <scope>NUCLEOTIDE SEQUENCE [LARGE SCALE GENOMIC DNA]</scope>
    <source>
        <strain evidence="1 2">OMI</strain>
    </source>
</reference>
<organism evidence="1 2">
    <name type="scientific">Sphingobium fuliginis (strain ATCC 27551)</name>
    <dbReference type="NCBI Taxonomy" id="336203"/>
    <lineage>
        <taxon>Bacteria</taxon>
        <taxon>Pseudomonadati</taxon>
        <taxon>Pseudomonadota</taxon>
        <taxon>Alphaproteobacteria</taxon>
        <taxon>Sphingomonadales</taxon>
        <taxon>Sphingomonadaceae</taxon>
        <taxon>Sphingobium</taxon>
    </lineage>
</organism>
<gene>
    <name evidence="1" type="ORF">SFOMI_3156</name>
</gene>
<accession>A0A292ZGM9</accession>
<proteinExistence type="predicted"/>
<evidence type="ECO:0000313" key="1">
    <source>
        <dbReference type="EMBL" id="GAY22597.1"/>
    </source>
</evidence>